<dbReference type="EMBL" id="JAEHOE010000167">
    <property type="protein sequence ID" value="KAG2483740.1"/>
    <property type="molecule type" value="Genomic_DNA"/>
</dbReference>
<keyword evidence="2" id="KW-1185">Reference proteome</keyword>
<comment type="caution">
    <text evidence="1">The sequence shown here is derived from an EMBL/GenBank/DDBJ whole genome shotgun (WGS) entry which is preliminary data.</text>
</comment>
<gene>
    <name evidence="1" type="ORF">HYH03_017395</name>
</gene>
<sequence>MVATYPDFSICEIGAATHASNATYDLPSDTPPPSPWLGFLLATPDLADPDGWDNAARSLAEGLRQSCIFMPSSLSHPKYACRRGDLQRNASSLGLTWRPDGGCAVPVYTELERQACLARLHVGPSKGKLCFLGDSHSRFLSHALNDWATNTSATRAEWYLNKAAPPEDYVQCVADPWASLPAGTASLRNCSVIVANTGQWQASYNTKAAPQNVTQYASNLRHWLGRVVDAARARRVPVLYALTVARPLQWQMFVGQDWRTDIVLEHYNFAAVQGEELWGVGGVIRNTVIHGICSTTEGPAGTPQQQRRERA</sequence>
<evidence type="ECO:0000313" key="2">
    <source>
        <dbReference type="Proteomes" id="UP000612055"/>
    </source>
</evidence>
<organism evidence="1 2">
    <name type="scientific">Edaphochlamys debaryana</name>
    <dbReference type="NCBI Taxonomy" id="47281"/>
    <lineage>
        <taxon>Eukaryota</taxon>
        <taxon>Viridiplantae</taxon>
        <taxon>Chlorophyta</taxon>
        <taxon>core chlorophytes</taxon>
        <taxon>Chlorophyceae</taxon>
        <taxon>CS clade</taxon>
        <taxon>Chlamydomonadales</taxon>
        <taxon>Chlamydomonadales incertae sedis</taxon>
        <taxon>Edaphochlamys</taxon>
    </lineage>
</organism>
<evidence type="ECO:0000313" key="1">
    <source>
        <dbReference type="EMBL" id="KAG2483740.1"/>
    </source>
</evidence>
<dbReference type="Proteomes" id="UP000612055">
    <property type="component" value="Unassembled WGS sequence"/>
</dbReference>
<name>A0A835XML4_9CHLO</name>
<protein>
    <submittedName>
        <fullName evidence="1">Uncharacterized protein</fullName>
    </submittedName>
</protein>
<proteinExistence type="predicted"/>
<reference evidence="1" key="1">
    <citation type="journal article" date="2020" name="bioRxiv">
        <title>Comparative genomics of Chlamydomonas.</title>
        <authorList>
            <person name="Craig R.J."/>
            <person name="Hasan A.R."/>
            <person name="Ness R.W."/>
            <person name="Keightley P.D."/>
        </authorList>
    </citation>
    <scope>NUCLEOTIDE SEQUENCE</scope>
    <source>
        <strain evidence="1">CCAP 11/70</strain>
    </source>
</reference>
<accession>A0A835XML4</accession>
<dbReference type="AlphaFoldDB" id="A0A835XML4"/>